<protein>
    <submittedName>
        <fullName evidence="1">Uncharacterized protein</fullName>
    </submittedName>
</protein>
<proteinExistence type="predicted"/>
<accession>A0A0K2U7M7</accession>
<organism evidence="1">
    <name type="scientific">Lepeophtheirus salmonis</name>
    <name type="common">Salmon louse</name>
    <name type="synonym">Caligus salmonis</name>
    <dbReference type="NCBI Taxonomy" id="72036"/>
    <lineage>
        <taxon>Eukaryota</taxon>
        <taxon>Metazoa</taxon>
        <taxon>Ecdysozoa</taxon>
        <taxon>Arthropoda</taxon>
        <taxon>Crustacea</taxon>
        <taxon>Multicrustacea</taxon>
        <taxon>Hexanauplia</taxon>
        <taxon>Copepoda</taxon>
        <taxon>Siphonostomatoida</taxon>
        <taxon>Caligidae</taxon>
        <taxon>Lepeophtheirus</taxon>
    </lineage>
</organism>
<evidence type="ECO:0000313" key="1">
    <source>
        <dbReference type="EMBL" id="CDW33917.1"/>
    </source>
</evidence>
<reference evidence="1" key="1">
    <citation type="submission" date="2014-05" db="EMBL/GenBank/DDBJ databases">
        <authorList>
            <person name="Chronopoulou M."/>
        </authorList>
    </citation>
    <scope>NUCLEOTIDE SEQUENCE</scope>
    <source>
        <tissue evidence="1">Whole organism</tissue>
    </source>
</reference>
<sequence>MTSTRSIDVVTNINTFLTLGTFSHIFICSLISTTV</sequence>
<dbReference type="EMBL" id="HACA01016556">
    <property type="protein sequence ID" value="CDW33917.1"/>
    <property type="molecule type" value="Transcribed_RNA"/>
</dbReference>
<dbReference type="AlphaFoldDB" id="A0A0K2U7M7"/>
<name>A0A0K2U7M7_LEPSM</name>